<keyword evidence="2" id="KW-0813">Transport</keyword>
<dbReference type="PANTHER" id="PTHR30069:SF50">
    <property type="entry name" value="TONB-DEPENDENT RECEPTOR HI_1217-RELATED"/>
    <property type="match status" value="1"/>
</dbReference>
<accession>X0VYN7</accession>
<gene>
    <name evidence="8" type="ORF">S01H1_54474</name>
</gene>
<evidence type="ECO:0000256" key="5">
    <source>
        <dbReference type="ARBA" id="ARBA00023136"/>
    </source>
</evidence>
<dbReference type="PROSITE" id="PS52016">
    <property type="entry name" value="TONB_DEPENDENT_REC_3"/>
    <property type="match status" value="1"/>
</dbReference>
<dbReference type="GO" id="GO:0015344">
    <property type="term" value="F:siderophore uptake transmembrane transporter activity"/>
    <property type="evidence" value="ECO:0007669"/>
    <property type="project" value="TreeGrafter"/>
</dbReference>
<keyword evidence="6" id="KW-0998">Cell outer membrane</keyword>
<evidence type="ECO:0000256" key="6">
    <source>
        <dbReference type="ARBA" id="ARBA00023237"/>
    </source>
</evidence>
<sequence>PGTMNYENGPNGRDQGLELELNYDFGRGTYLALNYAYYRPISPHTAFRNWPAPRHIGNVMANIRFSRHLNFYAQCHVEDGFRRDVGDPRDDPSGYATVDATLIAKKFLKGYEGLELRGSVYNLFDKDYTSPFGDPTTMPTDIPRAGRSFIIELKYKF</sequence>
<organism evidence="8">
    <name type="scientific">marine sediment metagenome</name>
    <dbReference type="NCBI Taxonomy" id="412755"/>
    <lineage>
        <taxon>unclassified sequences</taxon>
        <taxon>metagenomes</taxon>
        <taxon>ecological metagenomes</taxon>
    </lineage>
</organism>
<comment type="subcellular location">
    <subcellularLocation>
        <location evidence="1">Cell outer membrane</location>
        <topology evidence="1">Multi-pass membrane protein</topology>
    </subcellularLocation>
</comment>
<evidence type="ECO:0000313" key="8">
    <source>
        <dbReference type="EMBL" id="GAG17543.1"/>
    </source>
</evidence>
<comment type="caution">
    <text evidence="8">The sequence shown here is derived from an EMBL/GenBank/DDBJ whole genome shotgun (WGS) entry which is preliminary data.</text>
</comment>
<keyword evidence="4" id="KW-0798">TonB box</keyword>
<feature type="non-terminal residue" evidence="8">
    <location>
        <position position="1"/>
    </location>
</feature>
<proteinExistence type="predicted"/>
<evidence type="ECO:0000259" key="7">
    <source>
        <dbReference type="Pfam" id="PF00593"/>
    </source>
</evidence>
<dbReference type="GO" id="GO:0009279">
    <property type="term" value="C:cell outer membrane"/>
    <property type="evidence" value="ECO:0007669"/>
    <property type="project" value="UniProtKB-SubCell"/>
</dbReference>
<protein>
    <recommendedName>
        <fullName evidence="7">TonB-dependent receptor-like beta-barrel domain-containing protein</fullName>
    </recommendedName>
</protein>
<dbReference type="Pfam" id="PF00593">
    <property type="entry name" value="TonB_dep_Rec_b-barrel"/>
    <property type="match status" value="1"/>
</dbReference>
<evidence type="ECO:0000256" key="3">
    <source>
        <dbReference type="ARBA" id="ARBA00022692"/>
    </source>
</evidence>
<dbReference type="GO" id="GO:0044718">
    <property type="term" value="P:siderophore transmembrane transport"/>
    <property type="evidence" value="ECO:0007669"/>
    <property type="project" value="TreeGrafter"/>
</dbReference>
<feature type="domain" description="TonB-dependent receptor-like beta-barrel" evidence="7">
    <location>
        <begin position="5"/>
        <end position="123"/>
    </location>
</feature>
<dbReference type="Gene3D" id="2.40.170.20">
    <property type="entry name" value="TonB-dependent receptor, beta-barrel domain"/>
    <property type="match status" value="1"/>
</dbReference>
<dbReference type="PANTHER" id="PTHR30069">
    <property type="entry name" value="TONB-DEPENDENT OUTER MEMBRANE RECEPTOR"/>
    <property type="match status" value="1"/>
</dbReference>
<dbReference type="SUPFAM" id="SSF56935">
    <property type="entry name" value="Porins"/>
    <property type="match status" value="1"/>
</dbReference>
<dbReference type="InterPro" id="IPR036942">
    <property type="entry name" value="Beta-barrel_TonB_sf"/>
</dbReference>
<keyword evidence="3" id="KW-0812">Transmembrane</keyword>
<dbReference type="InterPro" id="IPR039426">
    <property type="entry name" value="TonB-dep_rcpt-like"/>
</dbReference>
<reference evidence="8" key="1">
    <citation type="journal article" date="2014" name="Front. Microbiol.">
        <title>High frequency of phylogenetically diverse reductive dehalogenase-homologous genes in deep subseafloor sedimentary metagenomes.</title>
        <authorList>
            <person name="Kawai M."/>
            <person name="Futagami T."/>
            <person name="Toyoda A."/>
            <person name="Takaki Y."/>
            <person name="Nishi S."/>
            <person name="Hori S."/>
            <person name="Arai W."/>
            <person name="Tsubouchi T."/>
            <person name="Morono Y."/>
            <person name="Uchiyama I."/>
            <person name="Ito T."/>
            <person name="Fujiyama A."/>
            <person name="Inagaki F."/>
            <person name="Takami H."/>
        </authorList>
    </citation>
    <scope>NUCLEOTIDE SEQUENCE</scope>
    <source>
        <strain evidence="8">Expedition CK06-06</strain>
    </source>
</reference>
<evidence type="ECO:0000256" key="4">
    <source>
        <dbReference type="ARBA" id="ARBA00023077"/>
    </source>
</evidence>
<dbReference type="EMBL" id="BARS01035349">
    <property type="protein sequence ID" value="GAG17543.1"/>
    <property type="molecule type" value="Genomic_DNA"/>
</dbReference>
<evidence type="ECO:0000256" key="1">
    <source>
        <dbReference type="ARBA" id="ARBA00004571"/>
    </source>
</evidence>
<evidence type="ECO:0000256" key="2">
    <source>
        <dbReference type="ARBA" id="ARBA00022448"/>
    </source>
</evidence>
<dbReference type="InterPro" id="IPR000531">
    <property type="entry name" value="Beta-barrel_TonB"/>
</dbReference>
<dbReference type="AlphaFoldDB" id="X0VYN7"/>
<name>X0VYN7_9ZZZZ</name>
<keyword evidence="5" id="KW-0472">Membrane</keyword>